<reference evidence="1 2" key="1">
    <citation type="submission" date="2016-10" db="EMBL/GenBank/DDBJ databases">
        <authorList>
            <person name="Varghese N."/>
            <person name="Submissions S."/>
        </authorList>
    </citation>
    <scope>NUCLEOTIDE SEQUENCE [LARGE SCALE GENOMIC DNA]</scope>
    <source>
        <strain evidence="1 2">BS2774</strain>
    </source>
</reference>
<keyword evidence="2" id="KW-1185">Reference proteome</keyword>
<organism evidence="1 2">
    <name type="scientific">Pseudomonas extremorientalis</name>
    <dbReference type="NCBI Taxonomy" id="169669"/>
    <lineage>
        <taxon>Bacteria</taxon>
        <taxon>Pseudomonadati</taxon>
        <taxon>Pseudomonadota</taxon>
        <taxon>Gammaproteobacteria</taxon>
        <taxon>Pseudomonadales</taxon>
        <taxon>Pseudomonadaceae</taxon>
        <taxon>Pseudomonas</taxon>
    </lineage>
</organism>
<protein>
    <recommendedName>
        <fullName evidence="3">Type III effector</fullName>
    </recommendedName>
</protein>
<evidence type="ECO:0008006" key="3">
    <source>
        <dbReference type="Google" id="ProtNLM"/>
    </source>
</evidence>
<dbReference type="EMBL" id="LT629708">
    <property type="protein sequence ID" value="SDO33646.1"/>
    <property type="molecule type" value="Genomic_DNA"/>
</dbReference>
<evidence type="ECO:0000313" key="1">
    <source>
        <dbReference type="EMBL" id="SDO33646.1"/>
    </source>
</evidence>
<proteinExistence type="predicted"/>
<accession>A0ABY0RP37</accession>
<evidence type="ECO:0000313" key="2">
    <source>
        <dbReference type="Proteomes" id="UP000182654"/>
    </source>
</evidence>
<sequence>MPSILAQSGSVICAPATPAPDLAPMSQASISLVPSNPCETAPERPGTPAIVVPTWTLPMSPSAAGTAGDSTLAERLAQALDRGQNSVAIPNDSSLGAALALYRQLLDQPSSQSWLSLKGLAMDTLTLRKDRVEGFTAAGGIRTPVAFSSTDDSGWGKASRHLRAMRNVLDPDDKGLPYVSLDEPRMPLHVVLNAYGLDPGESTEQKRALKDQVAANGLTVPPRFLAALDDVRGVISDLDERAFLANLLEEQVQQLADSRATDWSTLKIQPSPASAKGIGPHSSYDVAQLLEHKGLGVPRTAAATRNVIRWLRTVLPPAPPLGNYSGLVPLQPGDPDYKPLATLAMYTPATLSADPDAHLGRLSQGPDAVAFGNILAAVLQGPAGSIGGYALYSPSNAGRTLGEVRQALEQYLCDNKAMDASVAFLVAHVALARKAPEFLVRDLPEGIKIGTPAWTELRLGCAMAERMLPGTSRMMDEQQVCALTSLEPTSDGQRTLMQEQALGILLDWGVLNGVIPDKPQGRHTQEDLKKTSSVFSRQRTLSARSFNRLSTALPSRRQMATQELLKAMPQTSLSQLEAMKVHLPDSDERRNLRRSEPRTRSLIEAYMSGDLTKDRWVLTTDMSNAGKRSNTPYRHIDESSTNSATARQKLNEIIERLPALDPLLESAVTRHHNDQKMGFVTKLKLMFAGLPLVDRQRIELGSVELFTLRKATGKQQVWESDLDRAAVTARQGILMRVVHDNTVTYYEVLYSANIIKHDSLEVTNALDKVASDRSYLEKYKLLADKYIRRGHDVGLDFNAYASGAPAREGVSSSDVILDKVGVTKGPRPLPENVTRESFVPDTYQSDRIEDIAVEITERNFYESAEDMLARAKGQLPVEKSREAHARDVSLLLSLVPFVGAYQDFRDGDFGKGLQSLALDGAGLMIGAGGQARSLIRSLKTLAKNTSRPSIGRFSARVTPSTPKVAWSWNEPKVRFSDAAFDFSKQTALFFNAVFNPVDGYPRLISAASKGLSKLSSLGAVSAGLSKAMPHLMTVDEKMRCYFLVGTGLVDPTKPPGSQAA</sequence>
<gene>
    <name evidence="1" type="ORF">SAMN04490184_0303</name>
</gene>
<name>A0ABY0RP37_9PSED</name>
<dbReference type="Proteomes" id="UP000182654">
    <property type="component" value="Chromosome I"/>
</dbReference>